<evidence type="ECO:0000313" key="1">
    <source>
        <dbReference type="EMBL" id="DAF97127.1"/>
    </source>
</evidence>
<proteinExistence type="predicted"/>
<dbReference type="EMBL" id="BK016126">
    <property type="protein sequence ID" value="DAF97127.1"/>
    <property type="molecule type" value="Genomic_DNA"/>
</dbReference>
<accession>A0A8S5URM4</accession>
<sequence>MKKIINNKLYCTDTARNCGICSHGAPDEGHWYEEELYRKRTGEFFLYGKGNATSPYNKTQQDGTRVPAEKIVPLTVAAARQWAEENLEENEHKELFGEIAQDNIRTTLSLSVSRAAAEKARRNAAKNGVSLSGYIEMLIAKNC</sequence>
<name>A0A8S5URM4_9CAUD</name>
<protein>
    <submittedName>
        <fullName evidence="1">Antitoxin</fullName>
    </submittedName>
</protein>
<reference evidence="1" key="1">
    <citation type="journal article" date="2021" name="Proc. Natl. Acad. Sci. U.S.A.">
        <title>A Catalog of Tens of Thousands of Viruses from Human Metagenomes Reveals Hidden Associations with Chronic Diseases.</title>
        <authorList>
            <person name="Tisza M.J."/>
            <person name="Buck C.B."/>
        </authorList>
    </citation>
    <scope>NUCLEOTIDE SEQUENCE</scope>
    <source>
        <strain evidence="1">Cthae16</strain>
    </source>
</reference>
<organism evidence="1">
    <name type="scientific">Siphoviridae sp. cthae16</name>
    <dbReference type="NCBI Taxonomy" id="2825617"/>
    <lineage>
        <taxon>Viruses</taxon>
        <taxon>Duplodnaviria</taxon>
        <taxon>Heunggongvirae</taxon>
        <taxon>Uroviricota</taxon>
        <taxon>Caudoviricetes</taxon>
    </lineage>
</organism>